<proteinExistence type="predicted"/>
<evidence type="ECO:0000313" key="3">
    <source>
        <dbReference type="Proteomes" id="UP000239757"/>
    </source>
</evidence>
<dbReference type="EMBL" id="KZ664992">
    <property type="protein sequence ID" value="PPS02061.1"/>
    <property type="molecule type" value="Genomic_DNA"/>
</dbReference>
<dbReference type="AlphaFoldDB" id="A0A2P5XFI2"/>
<feature type="region of interest" description="Disordered" evidence="1">
    <location>
        <begin position="47"/>
        <end position="66"/>
    </location>
</feature>
<protein>
    <submittedName>
        <fullName evidence="2">Uncharacterized protein</fullName>
    </submittedName>
</protein>
<evidence type="ECO:0000313" key="2">
    <source>
        <dbReference type="EMBL" id="PPS02061.1"/>
    </source>
</evidence>
<gene>
    <name evidence="2" type="ORF">GOBAR_AA18604</name>
</gene>
<accession>A0A2P5XFI2</accession>
<dbReference type="Proteomes" id="UP000239757">
    <property type="component" value="Unassembled WGS sequence"/>
</dbReference>
<sequence length="176" mass="19777">MEMQLLDDDDLGTMMEIWWSNGNENPHPTELFAELANLEPVEHVNAIKGSDNDEDSNHDVEDFSNLDLDEVSDDIDNEGSEKVEDVHAPSFRNLSRGIILRNDLGAHMLNINPDAAHAPERCLIDAQMGNLNQGEDTKIIEDQVLMGSNQHLILEESEVGVPFTEAWTLQPLCPFW</sequence>
<organism evidence="2 3">
    <name type="scientific">Gossypium barbadense</name>
    <name type="common">Sea Island cotton</name>
    <name type="synonym">Hibiscus barbadensis</name>
    <dbReference type="NCBI Taxonomy" id="3634"/>
    <lineage>
        <taxon>Eukaryota</taxon>
        <taxon>Viridiplantae</taxon>
        <taxon>Streptophyta</taxon>
        <taxon>Embryophyta</taxon>
        <taxon>Tracheophyta</taxon>
        <taxon>Spermatophyta</taxon>
        <taxon>Magnoliopsida</taxon>
        <taxon>eudicotyledons</taxon>
        <taxon>Gunneridae</taxon>
        <taxon>Pentapetalae</taxon>
        <taxon>rosids</taxon>
        <taxon>malvids</taxon>
        <taxon>Malvales</taxon>
        <taxon>Malvaceae</taxon>
        <taxon>Malvoideae</taxon>
        <taxon>Gossypium</taxon>
    </lineage>
</organism>
<evidence type="ECO:0000256" key="1">
    <source>
        <dbReference type="SAM" id="MobiDB-lite"/>
    </source>
</evidence>
<name>A0A2P5XFI2_GOSBA</name>
<reference evidence="2 3" key="1">
    <citation type="submission" date="2015-01" db="EMBL/GenBank/DDBJ databases">
        <title>Genome of allotetraploid Gossypium barbadense reveals genomic plasticity and fiber elongation in cotton evolution.</title>
        <authorList>
            <person name="Chen X."/>
            <person name="Liu X."/>
            <person name="Zhao B."/>
            <person name="Zheng H."/>
            <person name="Hu Y."/>
            <person name="Lu G."/>
            <person name="Yang C."/>
            <person name="Chen J."/>
            <person name="Shan C."/>
            <person name="Zhang L."/>
            <person name="Zhou Y."/>
            <person name="Wang L."/>
            <person name="Guo W."/>
            <person name="Bai Y."/>
            <person name="Ruan J."/>
            <person name="Shangguan X."/>
            <person name="Mao Y."/>
            <person name="Jiang J."/>
            <person name="Zhu Y."/>
            <person name="Lei J."/>
            <person name="Kang H."/>
            <person name="Chen S."/>
            <person name="He X."/>
            <person name="Wang R."/>
            <person name="Wang Y."/>
            <person name="Chen J."/>
            <person name="Wang L."/>
            <person name="Yu S."/>
            <person name="Wang B."/>
            <person name="Wei J."/>
            <person name="Song S."/>
            <person name="Lu X."/>
            <person name="Gao Z."/>
            <person name="Gu W."/>
            <person name="Deng X."/>
            <person name="Ma D."/>
            <person name="Wang S."/>
            <person name="Liang W."/>
            <person name="Fang L."/>
            <person name="Cai C."/>
            <person name="Zhu X."/>
            <person name="Zhou B."/>
            <person name="Zhang Y."/>
            <person name="Chen Z."/>
            <person name="Xu S."/>
            <person name="Zhu R."/>
            <person name="Wang S."/>
            <person name="Zhang T."/>
            <person name="Zhao G."/>
        </authorList>
    </citation>
    <scope>NUCLEOTIDE SEQUENCE [LARGE SCALE GENOMIC DNA]</scope>
    <source>
        <strain evidence="3">cv. Xinhai21</strain>
        <tissue evidence="2">Leaf</tissue>
    </source>
</reference>